<protein>
    <recommendedName>
        <fullName evidence="1">PLD phosphodiesterase domain-containing protein</fullName>
    </recommendedName>
</protein>
<dbReference type="InterPro" id="IPR001736">
    <property type="entry name" value="PLipase_D/transphosphatidylase"/>
</dbReference>
<sequence>MRTNDIHTWLIERLREHETLDKATIEGVLGSDAEHALFFLEFLVTRGLLQSQREADRVTYSISDKSKLDAIVESYGGTEKEESESLHTSTTPELPENTQLVISLPLDMQPSFRTLQEAHPSVDVLELRDAISRLLTAATSEVRLAVPFFEQSGLNALLDEVSTLAERGVSVQLLTRDVIEGEGYNHANKCRAIAKLRDLFESHRRSPEATLSVRDFGQRIRAQPTGPSRHYRGVHQKMVIADGVGAYVGSGEIRENSFLTNGEAGYLTVEESEVVFWQDFFELFWQDATPVDTSTVAEMM</sequence>
<accession>A0A0W1REB4</accession>
<evidence type="ECO:0000259" key="1">
    <source>
        <dbReference type="PROSITE" id="PS50035"/>
    </source>
</evidence>
<dbReference type="CDD" id="cd00138">
    <property type="entry name" value="PLDc_SF"/>
    <property type="match status" value="1"/>
</dbReference>
<dbReference type="AlphaFoldDB" id="A0A0W1REB4"/>
<gene>
    <name evidence="2" type="ORF">AUR64_03920</name>
</gene>
<name>A0A0W1REB4_9EURY</name>
<dbReference type="GO" id="GO:0003824">
    <property type="term" value="F:catalytic activity"/>
    <property type="evidence" value="ECO:0007669"/>
    <property type="project" value="InterPro"/>
</dbReference>
<keyword evidence="3" id="KW-1185">Reference proteome</keyword>
<dbReference type="Gene3D" id="3.30.870.10">
    <property type="entry name" value="Endonuclease Chain A"/>
    <property type="match status" value="1"/>
</dbReference>
<evidence type="ECO:0000313" key="3">
    <source>
        <dbReference type="Proteomes" id="UP000054387"/>
    </source>
</evidence>
<dbReference type="STRING" id="1514971.AUR64_03920"/>
<dbReference type="Proteomes" id="UP000054387">
    <property type="component" value="Unassembled WGS sequence"/>
</dbReference>
<reference evidence="2 3" key="1">
    <citation type="submission" date="2015-12" db="EMBL/GenBank/DDBJ databases">
        <title>Haloprofundus marisrubri gen. nov., sp. nov., an extremely halophilic archaeon isolated from the Discovery deep brine-seawater interface in the Red Sea.</title>
        <authorList>
            <person name="Zhang G."/>
            <person name="Stingl U."/>
            <person name="Rashid M."/>
        </authorList>
    </citation>
    <scope>NUCLEOTIDE SEQUENCE [LARGE SCALE GENOMIC DNA]</scope>
    <source>
        <strain evidence="2 3">SB9</strain>
    </source>
</reference>
<feature type="domain" description="PLD phosphodiesterase" evidence="1">
    <location>
        <begin position="230"/>
        <end position="257"/>
    </location>
</feature>
<dbReference type="Pfam" id="PF13091">
    <property type="entry name" value="PLDc_2"/>
    <property type="match status" value="1"/>
</dbReference>
<evidence type="ECO:0000313" key="2">
    <source>
        <dbReference type="EMBL" id="KTG11411.1"/>
    </source>
</evidence>
<dbReference type="OrthoDB" id="384031at2157"/>
<organism evidence="2 3">
    <name type="scientific">Haloprofundus marisrubri</name>
    <dbReference type="NCBI Taxonomy" id="1514971"/>
    <lineage>
        <taxon>Archaea</taxon>
        <taxon>Methanobacteriati</taxon>
        <taxon>Methanobacteriota</taxon>
        <taxon>Stenosarchaea group</taxon>
        <taxon>Halobacteria</taxon>
        <taxon>Halobacteriales</taxon>
        <taxon>Haloferacaceae</taxon>
        <taxon>Haloprofundus</taxon>
    </lineage>
</organism>
<dbReference type="RefSeq" id="WP_058580144.1">
    <property type="nucleotide sequence ID" value="NZ_LOPU01000004.1"/>
</dbReference>
<dbReference type="EMBL" id="LOPU01000004">
    <property type="protein sequence ID" value="KTG11411.1"/>
    <property type="molecule type" value="Genomic_DNA"/>
</dbReference>
<comment type="caution">
    <text evidence="2">The sequence shown here is derived from an EMBL/GenBank/DDBJ whole genome shotgun (WGS) entry which is preliminary data.</text>
</comment>
<dbReference type="SUPFAM" id="SSF56024">
    <property type="entry name" value="Phospholipase D/nuclease"/>
    <property type="match status" value="1"/>
</dbReference>
<dbReference type="InterPro" id="IPR025202">
    <property type="entry name" value="PLD-like_dom"/>
</dbReference>
<dbReference type="PROSITE" id="PS50035">
    <property type="entry name" value="PLD"/>
    <property type="match status" value="1"/>
</dbReference>
<proteinExistence type="predicted"/>